<evidence type="ECO:0000313" key="1">
    <source>
        <dbReference type="EMBL" id="GAA1164371.1"/>
    </source>
</evidence>
<comment type="caution">
    <text evidence="1">The sequence shown here is derived from an EMBL/GenBank/DDBJ whole genome shotgun (WGS) entry which is preliminary data.</text>
</comment>
<keyword evidence="2" id="KW-1185">Reference proteome</keyword>
<accession>A0ABN1URU6</accession>
<evidence type="ECO:0000313" key="2">
    <source>
        <dbReference type="Proteomes" id="UP001501371"/>
    </source>
</evidence>
<dbReference type="EMBL" id="BAAAKV010000015">
    <property type="protein sequence ID" value="GAA1164371.1"/>
    <property type="molecule type" value="Genomic_DNA"/>
</dbReference>
<dbReference type="Proteomes" id="UP001501371">
    <property type="component" value="Unassembled WGS sequence"/>
</dbReference>
<sequence length="50" mass="5471">MHRSKRLTPIAETLTELLETKQSPVYIVHFTQAGAVERAQSPLRGTGPPG</sequence>
<name>A0ABN1URU6_9ACTN</name>
<protein>
    <submittedName>
        <fullName evidence="1">Uncharacterized protein</fullName>
    </submittedName>
</protein>
<proteinExistence type="predicted"/>
<organism evidence="1 2">
    <name type="scientific">Streptomyces hebeiensis</name>
    <dbReference type="NCBI Taxonomy" id="229486"/>
    <lineage>
        <taxon>Bacteria</taxon>
        <taxon>Bacillati</taxon>
        <taxon>Actinomycetota</taxon>
        <taxon>Actinomycetes</taxon>
        <taxon>Kitasatosporales</taxon>
        <taxon>Streptomycetaceae</taxon>
        <taxon>Streptomyces</taxon>
    </lineage>
</organism>
<gene>
    <name evidence="1" type="ORF">GCM10009654_21450</name>
</gene>
<reference evidence="1 2" key="1">
    <citation type="journal article" date="2019" name="Int. J. Syst. Evol. Microbiol.">
        <title>The Global Catalogue of Microorganisms (GCM) 10K type strain sequencing project: providing services to taxonomists for standard genome sequencing and annotation.</title>
        <authorList>
            <consortium name="The Broad Institute Genomics Platform"/>
            <consortium name="The Broad Institute Genome Sequencing Center for Infectious Disease"/>
            <person name="Wu L."/>
            <person name="Ma J."/>
        </authorList>
    </citation>
    <scope>NUCLEOTIDE SEQUENCE [LARGE SCALE GENOMIC DNA]</scope>
    <source>
        <strain evidence="1 2">JCM 12696</strain>
    </source>
</reference>